<evidence type="ECO:0000313" key="9">
    <source>
        <dbReference type="EMBL" id="KAB2814545.1"/>
    </source>
</evidence>
<dbReference type="InterPro" id="IPR036938">
    <property type="entry name" value="PAP2/HPO_sf"/>
</dbReference>
<evidence type="ECO:0000313" key="10">
    <source>
        <dbReference type="Proteomes" id="UP000468650"/>
    </source>
</evidence>
<evidence type="ECO:0000256" key="2">
    <source>
        <dbReference type="ARBA" id="ARBA00022475"/>
    </source>
</evidence>
<keyword evidence="5 7" id="KW-1133">Transmembrane helix</keyword>
<feature type="transmembrane region" description="Helical" evidence="7">
    <location>
        <begin position="154"/>
        <end position="170"/>
    </location>
</feature>
<dbReference type="CDD" id="cd01610">
    <property type="entry name" value="PAP2_like"/>
    <property type="match status" value="1"/>
</dbReference>
<evidence type="ECO:0000256" key="6">
    <source>
        <dbReference type="ARBA" id="ARBA00023136"/>
    </source>
</evidence>
<dbReference type="EMBL" id="WBVO01000001">
    <property type="protein sequence ID" value="KAB2814545.1"/>
    <property type="molecule type" value="Genomic_DNA"/>
</dbReference>
<feature type="transmembrane region" description="Helical" evidence="7">
    <location>
        <begin position="128"/>
        <end position="147"/>
    </location>
</feature>
<feature type="transmembrane region" description="Helical" evidence="7">
    <location>
        <begin position="7"/>
        <end position="27"/>
    </location>
</feature>
<keyword evidence="6 7" id="KW-0472">Membrane</keyword>
<feature type="transmembrane region" description="Helical" evidence="7">
    <location>
        <begin position="176"/>
        <end position="196"/>
    </location>
</feature>
<dbReference type="SMART" id="SM00014">
    <property type="entry name" value="acidPPc"/>
    <property type="match status" value="1"/>
</dbReference>
<keyword evidence="3 7" id="KW-0812">Transmembrane</keyword>
<reference evidence="9 10" key="1">
    <citation type="submission" date="2019-09" db="EMBL/GenBank/DDBJ databases">
        <title>Genomes of family Cryomorphaceae.</title>
        <authorList>
            <person name="Bowman J.P."/>
        </authorList>
    </citation>
    <scope>NUCLEOTIDE SEQUENCE [LARGE SCALE GENOMIC DNA]</scope>
    <source>
        <strain evidence="9 10">LMG 25704</strain>
    </source>
</reference>
<protein>
    <submittedName>
        <fullName evidence="9">Phosphatase PAP2 family protein</fullName>
    </submittedName>
</protein>
<evidence type="ECO:0000256" key="5">
    <source>
        <dbReference type="ARBA" id="ARBA00022989"/>
    </source>
</evidence>
<dbReference type="OrthoDB" id="9773582at2"/>
<evidence type="ECO:0000256" key="1">
    <source>
        <dbReference type="ARBA" id="ARBA00004651"/>
    </source>
</evidence>
<feature type="transmembrane region" description="Helical" evidence="7">
    <location>
        <begin position="77"/>
        <end position="99"/>
    </location>
</feature>
<name>A0A6N6RLU1_9FLAO</name>
<dbReference type="Proteomes" id="UP000468650">
    <property type="component" value="Unassembled WGS sequence"/>
</dbReference>
<dbReference type="GO" id="GO:0005886">
    <property type="term" value="C:plasma membrane"/>
    <property type="evidence" value="ECO:0007669"/>
    <property type="project" value="UniProtKB-SubCell"/>
</dbReference>
<accession>A0A6N6RLU1</accession>
<comment type="caution">
    <text evidence="9">The sequence shown here is derived from an EMBL/GenBank/DDBJ whole genome shotgun (WGS) entry which is preliminary data.</text>
</comment>
<evidence type="ECO:0000256" key="4">
    <source>
        <dbReference type="ARBA" id="ARBA00022801"/>
    </source>
</evidence>
<feature type="transmembrane region" description="Helical" evidence="7">
    <location>
        <begin position="47"/>
        <end position="70"/>
    </location>
</feature>
<dbReference type="SUPFAM" id="SSF48317">
    <property type="entry name" value="Acid phosphatase/Vanadium-dependent haloperoxidase"/>
    <property type="match status" value="1"/>
</dbReference>
<evidence type="ECO:0000256" key="7">
    <source>
        <dbReference type="SAM" id="Phobius"/>
    </source>
</evidence>
<feature type="domain" description="Phosphatidic acid phosphatase type 2/haloperoxidase" evidence="8">
    <location>
        <begin position="83"/>
        <end position="193"/>
    </location>
</feature>
<dbReference type="PANTHER" id="PTHR14969">
    <property type="entry name" value="SPHINGOSINE-1-PHOSPHATE PHOSPHOHYDROLASE"/>
    <property type="match status" value="1"/>
</dbReference>
<dbReference type="GO" id="GO:0016787">
    <property type="term" value="F:hydrolase activity"/>
    <property type="evidence" value="ECO:0007669"/>
    <property type="project" value="UniProtKB-KW"/>
</dbReference>
<keyword evidence="10" id="KW-1185">Reference proteome</keyword>
<keyword evidence="4" id="KW-0378">Hydrolase</keyword>
<dbReference type="AlphaFoldDB" id="A0A6N6RLU1"/>
<organism evidence="9 10">
    <name type="scientific">Phaeocystidibacter luteus</name>
    <dbReference type="NCBI Taxonomy" id="911197"/>
    <lineage>
        <taxon>Bacteria</taxon>
        <taxon>Pseudomonadati</taxon>
        <taxon>Bacteroidota</taxon>
        <taxon>Flavobacteriia</taxon>
        <taxon>Flavobacteriales</taxon>
        <taxon>Phaeocystidibacteraceae</taxon>
        <taxon>Phaeocystidibacter</taxon>
    </lineage>
</organism>
<sequence length="209" mass="23651">MMSKGGRVYIGLTVLFALVCQTFLIRLEKGSIHLSMDAWHTNVDPTFFKYITHLGDGLAFVAVVLILLAFRRRGAMVLSVVSTGVAVLLLVGVLKQVVFPGVDRPWGFFEEGALRIIPDLKQHTHNSFPSGHTTAAFALYGVLAFWFNRRWISVLLFLLALTVGYSRIFLNQHFLIDVFVGSMLGTAIAWVNYWLFSKMTHPRMRDRLF</sequence>
<dbReference type="PANTHER" id="PTHR14969:SF62">
    <property type="entry name" value="DECAPRENYLPHOSPHORYL-5-PHOSPHORIBOSE PHOSPHATASE RV3807C-RELATED"/>
    <property type="match status" value="1"/>
</dbReference>
<evidence type="ECO:0000256" key="3">
    <source>
        <dbReference type="ARBA" id="ARBA00022692"/>
    </source>
</evidence>
<dbReference type="Gene3D" id="1.20.144.10">
    <property type="entry name" value="Phosphatidic acid phosphatase type 2/haloperoxidase"/>
    <property type="match status" value="1"/>
</dbReference>
<evidence type="ECO:0000259" key="8">
    <source>
        <dbReference type="SMART" id="SM00014"/>
    </source>
</evidence>
<dbReference type="Pfam" id="PF01569">
    <property type="entry name" value="PAP2"/>
    <property type="match status" value="1"/>
</dbReference>
<dbReference type="InterPro" id="IPR000326">
    <property type="entry name" value="PAP2/HPO"/>
</dbReference>
<gene>
    <name evidence="9" type="ORF">F8C67_02055</name>
</gene>
<proteinExistence type="predicted"/>
<comment type="subcellular location">
    <subcellularLocation>
        <location evidence="1">Cell membrane</location>
        <topology evidence="1">Multi-pass membrane protein</topology>
    </subcellularLocation>
</comment>
<keyword evidence="2" id="KW-1003">Cell membrane</keyword>